<dbReference type="InterPro" id="IPR029013">
    <property type="entry name" value="HP0062-like_sf"/>
</dbReference>
<keyword evidence="3" id="KW-0812">Transmembrane</keyword>
<organism evidence="5 6">
    <name type="scientific">Streptomyces prasinosporus</name>
    <dbReference type="NCBI Taxonomy" id="68256"/>
    <lineage>
        <taxon>Bacteria</taxon>
        <taxon>Bacillati</taxon>
        <taxon>Actinomycetota</taxon>
        <taxon>Actinomycetes</taxon>
        <taxon>Kitasatosporales</taxon>
        <taxon>Streptomycetaceae</taxon>
        <taxon>Streptomyces</taxon>
        <taxon>Streptomyces albogriseolus group</taxon>
    </lineage>
</organism>
<dbReference type="Proteomes" id="UP001501455">
    <property type="component" value="Unassembled WGS sequence"/>
</dbReference>
<comment type="caution">
    <text evidence="5">The sequence shown here is derived from an EMBL/GenBank/DDBJ whole genome shotgun (WGS) entry which is preliminary data.</text>
</comment>
<reference evidence="6" key="1">
    <citation type="journal article" date="2019" name="Int. J. Syst. Evol. Microbiol.">
        <title>The Global Catalogue of Microorganisms (GCM) 10K type strain sequencing project: providing services to taxonomists for standard genome sequencing and annotation.</title>
        <authorList>
            <consortium name="The Broad Institute Genomics Platform"/>
            <consortium name="The Broad Institute Genome Sequencing Center for Infectious Disease"/>
            <person name="Wu L."/>
            <person name="Ma J."/>
        </authorList>
    </citation>
    <scope>NUCLEOTIDE SEQUENCE [LARGE SCALE GENOMIC DNA]</scope>
    <source>
        <strain evidence="6">JCM 4816</strain>
    </source>
</reference>
<feature type="coiled-coil region" evidence="1">
    <location>
        <begin position="61"/>
        <end position="88"/>
    </location>
</feature>
<evidence type="ECO:0000313" key="5">
    <source>
        <dbReference type="EMBL" id="GAA3496308.1"/>
    </source>
</evidence>
<dbReference type="EMBL" id="BAAAXF010000023">
    <property type="protein sequence ID" value="GAA3496308.1"/>
    <property type="molecule type" value="Genomic_DNA"/>
</dbReference>
<gene>
    <name evidence="5" type="ORF">GCM10019016_034090</name>
</gene>
<feature type="region of interest" description="Disordered" evidence="2">
    <location>
        <begin position="118"/>
        <end position="153"/>
    </location>
</feature>
<keyword evidence="3" id="KW-1133">Transmembrane helix</keyword>
<accession>A0ABP6TM27</accession>
<dbReference type="SUPFAM" id="SSF158414">
    <property type="entry name" value="HP0062-like"/>
    <property type="match status" value="1"/>
</dbReference>
<keyword evidence="1" id="KW-0175">Coiled coil</keyword>
<proteinExistence type="predicted"/>
<evidence type="ECO:0000256" key="1">
    <source>
        <dbReference type="SAM" id="Coils"/>
    </source>
</evidence>
<name>A0ABP6TM27_9ACTN</name>
<feature type="domain" description="Putative T7SS secretion signal" evidence="4">
    <location>
        <begin position="16"/>
        <end position="193"/>
    </location>
</feature>
<dbReference type="Pfam" id="PF21725">
    <property type="entry name" value="T7SS_signal"/>
    <property type="match status" value="1"/>
</dbReference>
<evidence type="ECO:0000313" key="6">
    <source>
        <dbReference type="Proteomes" id="UP001501455"/>
    </source>
</evidence>
<keyword evidence="6" id="KW-1185">Reference proteome</keyword>
<dbReference type="InterPro" id="IPR049082">
    <property type="entry name" value="T7SS_signal"/>
</dbReference>
<evidence type="ECO:0000256" key="3">
    <source>
        <dbReference type="SAM" id="Phobius"/>
    </source>
</evidence>
<evidence type="ECO:0000256" key="2">
    <source>
        <dbReference type="SAM" id="MobiDB-lite"/>
    </source>
</evidence>
<sequence>MNRPRADEWAVIGEQTDPVPGDPEEVAKLGRELRRTAESIRKQADEIRALSSVDQWKSKAAQEFRSEAEEAEGKLRKAMRRYDAAADALGEKVSDAGCSQQYASELYRAQTMADKALREARDAVDEQNASAGALDRLPDDTPDDDARRRKLEKRQAAAATTLERARNRLEAAKTVRDAAARRAREFIRYAIDHDGLKDGVWDKVKDWVHDNAGWMKTALDVAGWVATVCGTLALLVGWIPVLGPVLAGALGTVALAATLFSVVGHTLLAMAGDGSWFDVALDVVGIATLGIGRGALAAAKGATAAAQSLGRSAAAKALRQGIKAKPGTAAYNRAVNKAWRKANELSGSAVRGQSAARAVATAPKGWFPGAQRLADAFDPRLIYQESADSLKAVKDLRLSDLRRLGHADTWRGVRPGMSDPGITDLEKGLSRMSHTLRADNGVRAVTDVFQTQTRIWAGSTAVASTTDLLDKGEVTGPVGDLAGVPGLDEGVWEATGIKATTTTSNG</sequence>
<feature type="compositionally biased region" description="Basic and acidic residues" evidence="2">
    <location>
        <begin position="136"/>
        <end position="147"/>
    </location>
</feature>
<protein>
    <recommendedName>
        <fullName evidence="4">Putative T7SS secretion signal domain-containing protein</fullName>
    </recommendedName>
</protein>
<keyword evidence="3" id="KW-0472">Membrane</keyword>
<feature type="transmembrane region" description="Helical" evidence="3">
    <location>
        <begin position="221"/>
        <end position="239"/>
    </location>
</feature>
<feature type="transmembrane region" description="Helical" evidence="3">
    <location>
        <begin position="245"/>
        <end position="268"/>
    </location>
</feature>
<evidence type="ECO:0000259" key="4">
    <source>
        <dbReference type="Pfam" id="PF21725"/>
    </source>
</evidence>